<reference evidence="2 3" key="1">
    <citation type="journal article" date="2022" name="Nat. Plants">
        <title>Genomes of leafy and leafless Platanthera orchids illuminate the evolution of mycoheterotrophy.</title>
        <authorList>
            <person name="Li M.H."/>
            <person name="Liu K.W."/>
            <person name="Li Z."/>
            <person name="Lu H.C."/>
            <person name="Ye Q.L."/>
            <person name="Zhang D."/>
            <person name="Wang J.Y."/>
            <person name="Li Y.F."/>
            <person name="Zhong Z.M."/>
            <person name="Liu X."/>
            <person name="Yu X."/>
            <person name="Liu D.K."/>
            <person name="Tu X.D."/>
            <person name="Liu B."/>
            <person name="Hao Y."/>
            <person name="Liao X.Y."/>
            <person name="Jiang Y.T."/>
            <person name="Sun W.H."/>
            <person name="Chen J."/>
            <person name="Chen Y.Q."/>
            <person name="Ai Y."/>
            <person name="Zhai J.W."/>
            <person name="Wu S.S."/>
            <person name="Zhou Z."/>
            <person name="Hsiao Y.Y."/>
            <person name="Wu W.L."/>
            <person name="Chen Y.Y."/>
            <person name="Lin Y.F."/>
            <person name="Hsu J.L."/>
            <person name="Li C.Y."/>
            <person name="Wang Z.W."/>
            <person name="Zhao X."/>
            <person name="Zhong W.Y."/>
            <person name="Ma X.K."/>
            <person name="Ma L."/>
            <person name="Huang J."/>
            <person name="Chen G.Z."/>
            <person name="Huang M.Z."/>
            <person name="Huang L."/>
            <person name="Peng D.H."/>
            <person name="Luo Y.B."/>
            <person name="Zou S.Q."/>
            <person name="Chen S.P."/>
            <person name="Lan S."/>
            <person name="Tsai W.C."/>
            <person name="Van de Peer Y."/>
            <person name="Liu Z.J."/>
        </authorList>
    </citation>
    <scope>NUCLEOTIDE SEQUENCE [LARGE SCALE GENOMIC DNA]</scope>
    <source>
        <strain evidence="2">Lor288</strain>
    </source>
</reference>
<feature type="compositionally biased region" description="Polar residues" evidence="1">
    <location>
        <begin position="257"/>
        <end position="273"/>
    </location>
</feature>
<evidence type="ECO:0000313" key="3">
    <source>
        <dbReference type="Proteomes" id="UP001412067"/>
    </source>
</evidence>
<sequence>MRDRCVYGVTENVVGGRRPTCSLLRCSHQKDNRHPAASEMVLGGMPCPIRRSSSEARECILREPTTVFMPEETETWVQALIPESGGPLESDDDRSLPKTAQMHLLKLFSIDRKGRRSSSELRECILREPTSVFTPKEAETWVQASIPESGGPLESDDGGRYGFHRPRTRASGKKLQRSVVREPCVQRCGSDGVGSRVLAGQAWEGGASPALAQKHLATAPSREKPTSPEVSPTELAGVHRSSPKYPAKADLAKLSQVAVTASGKPSHSPSSRAKISPKGSCTLGARK</sequence>
<keyword evidence="3" id="KW-1185">Reference proteome</keyword>
<feature type="region of interest" description="Disordered" evidence="1">
    <location>
        <begin position="209"/>
        <end position="287"/>
    </location>
</feature>
<feature type="compositionally biased region" description="Basic residues" evidence="1">
    <location>
        <begin position="162"/>
        <end position="175"/>
    </location>
</feature>
<name>A0ABR2M9N0_9ASPA</name>
<organism evidence="2 3">
    <name type="scientific">Platanthera guangdongensis</name>
    <dbReference type="NCBI Taxonomy" id="2320717"/>
    <lineage>
        <taxon>Eukaryota</taxon>
        <taxon>Viridiplantae</taxon>
        <taxon>Streptophyta</taxon>
        <taxon>Embryophyta</taxon>
        <taxon>Tracheophyta</taxon>
        <taxon>Spermatophyta</taxon>
        <taxon>Magnoliopsida</taxon>
        <taxon>Liliopsida</taxon>
        <taxon>Asparagales</taxon>
        <taxon>Orchidaceae</taxon>
        <taxon>Orchidoideae</taxon>
        <taxon>Orchideae</taxon>
        <taxon>Orchidinae</taxon>
        <taxon>Platanthera</taxon>
    </lineage>
</organism>
<evidence type="ECO:0000313" key="2">
    <source>
        <dbReference type="EMBL" id="KAK8960738.1"/>
    </source>
</evidence>
<proteinExistence type="predicted"/>
<protein>
    <submittedName>
        <fullName evidence="2">Uncharacterized protein</fullName>
    </submittedName>
</protein>
<dbReference type="EMBL" id="JBBWWR010000010">
    <property type="protein sequence ID" value="KAK8960738.1"/>
    <property type="molecule type" value="Genomic_DNA"/>
</dbReference>
<accession>A0ABR2M9N0</accession>
<comment type="caution">
    <text evidence="2">The sequence shown here is derived from an EMBL/GenBank/DDBJ whole genome shotgun (WGS) entry which is preliminary data.</text>
</comment>
<gene>
    <name evidence="2" type="ORF">KSP40_PGU002762</name>
</gene>
<evidence type="ECO:0000256" key="1">
    <source>
        <dbReference type="SAM" id="MobiDB-lite"/>
    </source>
</evidence>
<dbReference type="Proteomes" id="UP001412067">
    <property type="component" value="Unassembled WGS sequence"/>
</dbReference>
<feature type="region of interest" description="Disordered" evidence="1">
    <location>
        <begin position="147"/>
        <end position="175"/>
    </location>
</feature>